<name>A0A1Y5FAK7_9BACT</name>
<evidence type="ECO:0000313" key="1">
    <source>
        <dbReference type="EMBL" id="OUR98528.1"/>
    </source>
</evidence>
<comment type="caution">
    <text evidence="1">The sequence shown here is derived from an EMBL/GenBank/DDBJ whole genome shotgun (WGS) entry which is preliminary data.</text>
</comment>
<dbReference type="EMBL" id="MAAO01000004">
    <property type="protein sequence ID" value="OUR98528.1"/>
    <property type="molecule type" value="Genomic_DNA"/>
</dbReference>
<protein>
    <submittedName>
        <fullName evidence="1">Uncharacterized protein</fullName>
    </submittedName>
</protein>
<evidence type="ECO:0000313" key="2">
    <source>
        <dbReference type="Proteomes" id="UP000196531"/>
    </source>
</evidence>
<dbReference type="Proteomes" id="UP000196531">
    <property type="component" value="Unassembled WGS sequence"/>
</dbReference>
<gene>
    <name evidence="1" type="ORF">A9Q84_03705</name>
</gene>
<sequence>MKRDAAKQNLLSELLNQEDYKELGHSILLRNDTSGTSFLDYKSITIRELKEDSLCLELPKNVCQNGHSLTLIFFSSPLKTLIGKFPSVDSTSGIPIIGKVIEHLINEEKVNIEIKFTQYKPTLWNSLLETYEAQQRKISSLISKVKK</sequence>
<proteinExistence type="predicted"/>
<reference evidence="2" key="1">
    <citation type="journal article" date="2017" name="Proc. Natl. Acad. Sci. U.S.A.">
        <title>Simulation of Deepwater Horizon oil plume reveals substrate specialization within a complex community of hydrocarbon-degraders.</title>
        <authorList>
            <person name="Hu P."/>
            <person name="Dubinsky E.A."/>
            <person name="Probst A.J."/>
            <person name="Wang J."/>
            <person name="Sieber C.M.K."/>
            <person name="Tom L.M."/>
            <person name="Gardinali P."/>
            <person name="Banfield J.F."/>
            <person name="Atlas R.M."/>
            <person name="Andersen G.L."/>
        </authorList>
    </citation>
    <scope>NUCLEOTIDE SEQUENCE [LARGE SCALE GENOMIC DNA]</scope>
</reference>
<organism evidence="1 2">
    <name type="scientific">Halobacteriovorax marinus</name>
    <dbReference type="NCBI Taxonomy" id="97084"/>
    <lineage>
        <taxon>Bacteria</taxon>
        <taxon>Pseudomonadati</taxon>
        <taxon>Bdellovibrionota</taxon>
        <taxon>Bacteriovoracia</taxon>
        <taxon>Bacteriovoracales</taxon>
        <taxon>Halobacteriovoraceae</taxon>
        <taxon>Halobacteriovorax</taxon>
    </lineage>
</organism>
<dbReference type="AlphaFoldDB" id="A0A1Y5FAK7"/>
<accession>A0A1Y5FAK7</accession>